<dbReference type="Pfam" id="PF13180">
    <property type="entry name" value="PDZ_2"/>
    <property type="match status" value="1"/>
</dbReference>
<protein>
    <recommendedName>
        <fullName evidence="3">PDZ domain-containing protein</fullName>
    </recommendedName>
</protein>
<dbReference type="Gene3D" id="2.30.42.10">
    <property type="match status" value="1"/>
</dbReference>
<dbReference type="InterPro" id="IPR001478">
    <property type="entry name" value="PDZ"/>
</dbReference>
<proteinExistence type="predicted"/>
<dbReference type="SUPFAM" id="SSF50494">
    <property type="entry name" value="Trypsin-like serine proteases"/>
    <property type="match status" value="1"/>
</dbReference>
<feature type="domain" description="PDZ" evidence="3">
    <location>
        <begin position="310"/>
        <end position="355"/>
    </location>
</feature>
<dbReference type="InterPro" id="IPR036034">
    <property type="entry name" value="PDZ_sf"/>
</dbReference>
<dbReference type="PANTHER" id="PTHR43343">
    <property type="entry name" value="PEPTIDASE S12"/>
    <property type="match status" value="1"/>
</dbReference>
<evidence type="ECO:0000313" key="4">
    <source>
        <dbReference type="EMBL" id="CAA9572719.1"/>
    </source>
</evidence>
<dbReference type="SUPFAM" id="SSF50156">
    <property type="entry name" value="PDZ domain-like"/>
    <property type="match status" value="1"/>
</dbReference>
<dbReference type="PANTHER" id="PTHR43343:SF3">
    <property type="entry name" value="PROTEASE DO-LIKE 8, CHLOROPLASTIC"/>
    <property type="match status" value="1"/>
</dbReference>
<dbReference type="AlphaFoldDB" id="A0A6J4VBE9"/>
<dbReference type="InterPro" id="IPR009003">
    <property type="entry name" value="Peptidase_S1_PA"/>
</dbReference>
<evidence type="ECO:0000256" key="2">
    <source>
        <dbReference type="ARBA" id="ARBA00022801"/>
    </source>
</evidence>
<dbReference type="GO" id="GO:0004252">
    <property type="term" value="F:serine-type endopeptidase activity"/>
    <property type="evidence" value="ECO:0007669"/>
    <property type="project" value="InterPro"/>
</dbReference>
<dbReference type="Gene3D" id="2.40.10.120">
    <property type="match status" value="1"/>
</dbReference>
<dbReference type="GO" id="GO:0006508">
    <property type="term" value="P:proteolysis"/>
    <property type="evidence" value="ECO:0007669"/>
    <property type="project" value="UniProtKB-KW"/>
</dbReference>
<sequence length="384" mass="39021">MRIGRAVVVGFVAALLLVCLGGAALLGAFVFGEGGGGDGDRPTAVATLPGPAGDARALDNPIVAELYASPVPREAQAAPAVVQQVGQAVLTVITRVGRQDAGSGTGFIVAAEAEAGYVVTNNHVVEGGDGFEVVLADGASREAELVGRDALADLAVLRIPGPVPAPVPLGDSSRLQPGQRVLAIGSPLGTFTNTVTRGVVSAVDRDFPAAGYYANLVQHDAAINPGNSGGPLFNLSGEVVGVNTLGVPQDEQGNPAQGLFFAVPSNTVRQVAAALIAEGRVIYPFVGVQYDLLSGDAIAEYDLDPTLGSGIVVTEVLADTPGEAAGLAVGDVILAVEDRTIGRETTFIEAVTAFRPGEEVTMSVARGRERLDIDLTLGERASDG</sequence>
<evidence type="ECO:0000259" key="3">
    <source>
        <dbReference type="PROSITE" id="PS50106"/>
    </source>
</evidence>
<dbReference type="PRINTS" id="PR00834">
    <property type="entry name" value="PROTEASES2C"/>
</dbReference>
<dbReference type="InterPro" id="IPR001940">
    <property type="entry name" value="Peptidase_S1C"/>
</dbReference>
<name>A0A6J4VBE9_9BACT</name>
<dbReference type="InterPro" id="IPR051201">
    <property type="entry name" value="Chloro_Bact_Ser_Proteases"/>
</dbReference>
<organism evidence="4">
    <name type="scientific">uncultured Thermomicrobiales bacterium</name>
    <dbReference type="NCBI Taxonomy" id="1645740"/>
    <lineage>
        <taxon>Bacteria</taxon>
        <taxon>Pseudomonadati</taxon>
        <taxon>Thermomicrobiota</taxon>
        <taxon>Thermomicrobia</taxon>
        <taxon>Thermomicrobiales</taxon>
        <taxon>environmental samples</taxon>
    </lineage>
</organism>
<reference evidence="4" key="1">
    <citation type="submission" date="2020-02" db="EMBL/GenBank/DDBJ databases">
        <authorList>
            <person name="Meier V. D."/>
        </authorList>
    </citation>
    <scope>NUCLEOTIDE SEQUENCE</scope>
    <source>
        <strain evidence="4">AVDCRST_MAG49</strain>
    </source>
</reference>
<accession>A0A6J4VBE9</accession>
<keyword evidence="1" id="KW-0645">Protease</keyword>
<dbReference type="PROSITE" id="PS50106">
    <property type="entry name" value="PDZ"/>
    <property type="match status" value="1"/>
</dbReference>
<evidence type="ECO:0000256" key="1">
    <source>
        <dbReference type="ARBA" id="ARBA00022670"/>
    </source>
</evidence>
<dbReference type="SMART" id="SM00228">
    <property type="entry name" value="PDZ"/>
    <property type="match status" value="1"/>
</dbReference>
<keyword evidence="2" id="KW-0378">Hydrolase</keyword>
<dbReference type="Pfam" id="PF13365">
    <property type="entry name" value="Trypsin_2"/>
    <property type="match status" value="1"/>
</dbReference>
<gene>
    <name evidence="4" type="ORF">AVDCRST_MAG49-3802</name>
</gene>
<dbReference type="EMBL" id="CADCWG010000268">
    <property type="protein sequence ID" value="CAA9572719.1"/>
    <property type="molecule type" value="Genomic_DNA"/>
</dbReference>